<keyword evidence="2" id="KW-1185">Reference proteome</keyword>
<dbReference type="VEuPathDB" id="FungiDB:HpaG809284"/>
<protein>
    <submittedName>
        <fullName evidence="1">Uncharacterized protein</fullName>
    </submittedName>
</protein>
<proteinExistence type="predicted"/>
<dbReference type="HOGENOM" id="CLU_3110510_0_0_1"/>
<dbReference type="EMBL" id="JH598696">
    <property type="status" value="NOT_ANNOTATED_CDS"/>
    <property type="molecule type" value="Genomic_DNA"/>
</dbReference>
<evidence type="ECO:0000313" key="1">
    <source>
        <dbReference type="EnsemblProtists" id="HpaP809284"/>
    </source>
</evidence>
<organism evidence="1 2">
    <name type="scientific">Hyaloperonospora arabidopsidis (strain Emoy2)</name>
    <name type="common">Downy mildew agent</name>
    <name type="synonym">Peronospora arabidopsidis</name>
    <dbReference type="NCBI Taxonomy" id="559515"/>
    <lineage>
        <taxon>Eukaryota</taxon>
        <taxon>Sar</taxon>
        <taxon>Stramenopiles</taxon>
        <taxon>Oomycota</taxon>
        <taxon>Peronosporomycetes</taxon>
        <taxon>Peronosporales</taxon>
        <taxon>Peronosporaceae</taxon>
        <taxon>Hyaloperonospora</taxon>
    </lineage>
</organism>
<dbReference type="AlphaFoldDB" id="M4BS93"/>
<reference evidence="1" key="2">
    <citation type="submission" date="2015-06" db="UniProtKB">
        <authorList>
            <consortium name="EnsemblProtists"/>
        </authorList>
    </citation>
    <scope>IDENTIFICATION</scope>
    <source>
        <strain evidence="1">Emoy2</strain>
    </source>
</reference>
<evidence type="ECO:0000313" key="2">
    <source>
        <dbReference type="Proteomes" id="UP000011713"/>
    </source>
</evidence>
<reference evidence="2" key="1">
    <citation type="journal article" date="2010" name="Science">
        <title>Signatures of adaptation to obligate biotrophy in the Hyaloperonospora arabidopsidis genome.</title>
        <authorList>
            <person name="Baxter L."/>
            <person name="Tripathy S."/>
            <person name="Ishaque N."/>
            <person name="Boot N."/>
            <person name="Cabral A."/>
            <person name="Kemen E."/>
            <person name="Thines M."/>
            <person name="Ah-Fong A."/>
            <person name="Anderson R."/>
            <person name="Badejoko W."/>
            <person name="Bittner-Eddy P."/>
            <person name="Boore J.L."/>
            <person name="Chibucos M.C."/>
            <person name="Coates M."/>
            <person name="Dehal P."/>
            <person name="Delehaunty K."/>
            <person name="Dong S."/>
            <person name="Downton P."/>
            <person name="Dumas B."/>
            <person name="Fabro G."/>
            <person name="Fronick C."/>
            <person name="Fuerstenberg S.I."/>
            <person name="Fulton L."/>
            <person name="Gaulin E."/>
            <person name="Govers F."/>
            <person name="Hughes L."/>
            <person name="Humphray S."/>
            <person name="Jiang R.H."/>
            <person name="Judelson H."/>
            <person name="Kamoun S."/>
            <person name="Kyung K."/>
            <person name="Meijer H."/>
            <person name="Minx P."/>
            <person name="Morris P."/>
            <person name="Nelson J."/>
            <person name="Phuntumart V."/>
            <person name="Qutob D."/>
            <person name="Rehmany A."/>
            <person name="Rougon-Cardoso A."/>
            <person name="Ryden P."/>
            <person name="Torto-Alalibo T."/>
            <person name="Studholme D."/>
            <person name="Wang Y."/>
            <person name="Win J."/>
            <person name="Wood J."/>
            <person name="Clifton S.W."/>
            <person name="Rogers J."/>
            <person name="Van den Ackerveken G."/>
            <person name="Jones J.D."/>
            <person name="McDowell J.M."/>
            <person name="Beynon J."/>
            <person name="Tyler B.M."/>
        </authorList>
    </citation>
    <scope>NUCLEOTIDE SEQUENCE [LARGE SCALE GENOMIC DNA]</scope>
    <source>
        <strain evidence="2">Emoy2</strain>
    </source>
</reference>
<name>M4BS93_HYAAE</name>
<accession>M4BS93</accession>
<dbReference type="InParanoid" id="M4BS93"/>
<dbReference type="EnsemblProtists" id="HpaT809284">
    <property type="protein sequence ID" value="HpaP809284"/>
    <property type="gene ID" value="HpaG809284"/>
</dbReference>
<dbReference type="Proteomes" id="UP000011713">
    <property type="component" value="Unassembled WGS sequence"/>
</dbReference>
<sequence>MKTACQKLATSRWEYISKVGGWFKAKRVRVRAYFAERTRCARRSNVGGFTS</sequence>